<organism evidence="6">
    <name type="scientific">Harpegnathos saltator</name>
    <name type="common">Jerdon's jumping ant</name>
    <dbReference type="NCBI Taxonomy" id="610380"/>
    <lineage>
        <taxon>Eukaryota</taxon>
        <taxon>Metazoa</taxon>
        <taxon>Ecdysozoa</taxon>
        <taxon>Arthropoda</taxon>
        <taxon>Hexapoda</taxon>
        <taxon>Insecta</taxon>
        <taxon>Pterygota</taxon>
        <taxon>Neoptera</taxon>
        <taxon>Endopterygota</taxon>
        <taxon>Hymenoptera</taxon>
        <taxon>Apocrita</taxon>
        <taxon>Aculeata</taxon>
        <taxon>Formicoidea</taxon>
        <taxon>Formicidae</taxon>
        <taxon>Ponerinae</taxon>
        <taxon>Ponerini</taxon>
        <taxon>Harpegnathos</taxon>
    </lineage>
</organism>
<dbReference type="PANTHER" id="PTHR11461:SF211">
    <property type="entry name" value="GH10112P-RELATED"/>
    <property type="match status" value="1"/>
</dbReference>
<accession>E2BX02</accession>
<evidence type="ECO:0000256" key="1">
    <source>
        <dbReference type="ARBA" id="ARBA00009500"/>
    </source>
</evidence>
<dbReference type="Gene3D" id="2.30.39.10">
    <property type="entry name" value="Alpha-1-antitrypsin, domain 1"/>
    <property type="match status" value="1"/>
</dbReference>
<dbReference type="Pfam" id="PF00079">
    <property type="entry name" value="Serpin"/>
    <property type="match status" value="1"/>
</dbReference>
<keyword evidence="3" id="KW-0722">Serine protease inhibitor</keyword>
<dbReference type="InterPro" id="IPR023796">
    <property type="entry name" value="Serpin_dom"/>
</dbReference>
<gene>
    <name evidence="5" type="ORF">EAI_16295</name>
</gene>
<evidence type="ECO:0000256" key="3">
    <source>
        <dbReference type="ARBA" id="ARBA00022900"/>
    </source>
</evidence>
<dbReference type="InterPro" id="IPR023795">
    <property type="entry name" value="Serpin_CS"/>
</dbReference>
<dbReference type="OMA" id="MAIMERP"/>
<dbReference type="PANTHER" id="PTHR11461">
    <property type="entry name" value="SERINE PROTEASE INHIBITOR, SERPIN"/>
    <property type="match status" value="1"/>
</dbReference>
<proteinExistence type="inferred from homology"/>
<comment type="similarity">
    <text evidence="1">Belongs to the serpin family.</text>
</comment>
<dbReference type="InterPro" id="IPR042185">
    <property type="entry name" value="Serpin_sf_2"/>
</dbReference>
<keyword evidence="6" id="KW-1185">Reference proteome</keyword>
<dbReference type="EMBL" id="GL451202">
    <property type="protein sequence ID" value="EFN79721.1"/>
    <property type="molecule type" value="Genomic_DNA"/>
</dbReference>
<dbReference type="GO" id="GO:0004867">
    <property type="term" value="F:serine-type endopeptidase inhibitor activity"/>
    <property type="evidence" value="ECO:0007669"/>
    <property type="project" value="UniProtKB-KW"/>
</dbReference>
<evidence type="ECO:0000256" key="2">
    <source>
        <dbReference type="ARBA" id="ARBA00022690"/>
    </source>
</evidence>
<dbReference type="SUPFAM" id="SSF56574">
    <property type="entry name" value="Serpins"/>
    <property type="match status" value="1"/>
</dbReference>
<feature type="domain" description="Serpin" evidence="4">
    <location>
        <begin position="1"/>
        <end position="141"/>
    </location>
</feature>
<dbReference type="OrthoDB" id="671595at2759"/>
<protein>
    <submittedName>
        <fullName evidence="5">Serpin B8</fullName>
    </submittedName>
</protein>
<dbReference type="AlphaFoldDB" id="E2BX02"/>
<dbReference type="InParanoid" id="E2BX02"/>
<dbReference type="GO" id="GO:0005615">
    <property type="term" value="C:extracellular space"/>
    <property type="evidence" value="ECO:0007669"/>
    <property type="project" value="InterPro"/>
</dbReference>
<dbReference type="InterPro" id="IPR042178">
    <property type="entry name" value="Serpin_sf_1"/>
</dbReference>
<evidence type="ECO:0000313" key="6">
    <source>
        <dbReference type="Proteomes" id="UP000008237"/>
    </source>
</evidence>
<keyword evidence="2" id="KW-0646">Protease inhibitor</keyword>
<sequence>MIILLPDKDVELQTLENNFDWKILAEAPSSVNEIKLYLPKFKFEITLKLEEVLRKIGLNTMFENNADFERLSNIPLKVGTVLQKVFIELNEEGSEAAAATVVESRLKRMAVLLEEFVVNRPFMFAIQHKPSKMPLFLGSVRKIEFTPEKDEL</sequence>
<dbReference type="PROSITE" id="PS00284">
    <property type="entry name" value="SERPIN"/>
    <property type="match status" value="1"/>
</dbReference>
<dbReference type="Gene3D" id="3.30.497.10">
    <property type="entry name" value="Antithrombin, subunit I, domain 2"/>
    <property type="match status" value="1"/>
</dbReference>
<reference evidence="5 6" key="1">
    <citation type="journal article" date="2010" name="Science">
        <title>Genomic comparison of the ants Camponotus floridanus and Harpegnathos saltator.</title>
        <authorList>
            <person name="Bonasio R."/>
            <person name="Zhang G."/>
            <person name="Ye C."/>
            <person name="Mutti N.S."/>
            <person name="Fang X."/>
            <person name="Qin N."/>
            <person name="Donahue G."/>
            <person name="Yang P."/>
            <person name="Li Q."/>
            <person name="Li C."/>
            <person name="Zhang P."/>
            <person name="Huang Z."/>
            <person name="Berger S.L."/>
            <person name="Reinberg D."/>
            <person name="Wang J."/>
            <person name="Liebig J."/>
        </authorList>
    </citation>
    <scope>NUCLEOTIDE SEQUENCE [LARGE SCALE GENOMIC DNA]</scope>
    <source>
        <strain evidence="5 6">R22 G/1</strain>
    </source>
</reference>
<dbReference type="Proteomes" id="UP000008237">
    <property type="component" value="Unassembled WGS sequence"/>
</dbReference>
<name>E2BX02_HARSA</name>
<evidence type="ECO:0000259" key="4">
    <source>
        <dbReference type="Pfam" id="PF00079"/>
    </source>
</evidence>
<evidence type="ECO:0000313" key="5">
    <source>
        <dbReference type="EMBL" id="EFN79721.1"/>
    </source>
</evidence>
<dbReference type="InterPro" id="IPR000215">
    <property type="entry name" value="Serpin_fam"/>
</dbReference>
<dbReference type="InterPro" id="IPR036186">
    <property type="entry name" value="Serpin_sf"/>
</dbReference>
<dbReference type="STRING" id="610380.E2BX02"/>